<organism evidence="1 2">
    <name type="scientific">Clarias magur</name>
    <name type="common">Asian catfish</name>
    <name type="synonym">Macropteronotus magur</name>
    <dbReference type="NCBI Taxonomy" id="1594786"/>
    <lineage>
        <taxon>Eukaryota</taxon>
        <taxon>Metazoa</taxon>
        <taxon>Chordata</taxon>
        <taxon>Craniata</taxon>
        <taxon>Vertebrata</taxon>
        <taxon>Euteleostomi</taxon>
        <taxon>Actinopterygii</taxon>
        <taxon>Neopterygii</taxon>
        <taxon>Teleostei</taxon>
        <taxon>Ostariophysi</taxon>
        <taxon>Siluriformes</taxon>
        <taxon>Clariidae</taxon>
        <taxon>Clarias</taxon>
    </lineage>
</organism>
<protein>
    <submittedName>
        <fullName evidence="1">Uncharacterized protein</fullName>
    </submittedName>
</protein>
<accession>A0A8J4TP76</accession>
<sequence length="160" mass="17685">MNKSGQRLQCCSHSTKLVVKKKDKALLIPYSPCCNEDLIRLGKAKTNLNEEMSDKMSSILCSLALAHCPVLQELGCDDIALFELGPSVCSSGGTADFTREADVFWGQSLGKESIPIRHICTSSAQLYIWHFYFFLTYIQSNPTGGLKNCFCLSTTICLCQ</sequence>
<reference evidence="1" key="1">
    <citation type="submission" date="2020-07" db="EMBL/GenBank/DDBJ databases">
        <title>Clarias magur genome sequencing, assembly and annotation.</title>
        <authorList>
            <person name="Kushwaha B."/>
            <person name="Kumar R."/>
            <person name="Das P."/>
            <person name="Joshi C.G."/>
            <person name="Kumar D."/>
            <person name="Nagpure N.S."/>
            <person name="Pandey M."/>
            <person name="Agarwal S."/>
            <person name="Srivastava S."/>
            <person name="Singh M."/>
            <person name="Sahoo L."/>
            <person name="Jayasankar P."/>
            <person name="Meher P.K."/>
            <person name="Koringa P.G."/>
            <person name="Iquebal M.A."/>
            <person name="Das S.P."/>
            <person name="Bit A."/>
            <person name="Patnaik S."/>
            <person name="Patel N."/>
            <person name="Shah T.M."/>
            <person name="Hinsu A."/>
            <person name="Jena J.K."/>
        </authorList>
    </citation>
    <scope>NUCLEOTIDE SEQUENCE</scope>
    <source>
        <strain evidence="1">CIFAMagur01</strain>
        <tissue evidence="1">Testis</tissue>
    </source>
</reference>
<feature type="non-terminal residue" evidence="1">
    <location>
        <position position="160"/>
    </location>
</feature>
<comment type="caution">
    <text evidence="1">The sequence shown here is derived from an EMBL/GenBank/DDBJ whole genome shotgun (WGS) entry which is preliminary data.</text>
</comment>
<evidence type="ECO:0000313" key="2">
    <source>
        <dbReference type="Proteomes" id="UP000727407"/>
    </source>
</evidence>
<dbReference type="AlphaFoldDB" id="A0A8J4TP76"/>
<gene>
    <name evidence="1" type="ORF">DAT39_008510</name>
</gene>
<proteinExistence type="predicted"/>
<name>A0A8J4TP76_CLAMG</name>
<dbReference type="Proteomes" id="UP000727407">
    <property type="component" value="Unassembled WGS sequence"/>
</dbReference>
<evidence type="ECO:0000313" key="1">
    <source>
        <dbReference type="EMBL" id="KAF5901781.1"/>
    </source>
</evidence>
<dbReference type="EMBL" id="QNUK01000105">
    <property type="protein sequence ID" value="KAF5901781.1"/>
    <property type="molecule type" value="Genomic_DNA"/>
</dbReference>
<keyword evidence="2" id="KW-1185">Reference proteome</keyword>